<dbReference type="Gene3D" id="6.10.250.3130">
    <property type="match status" value="1"/>
</dbReference>
<evidence type="ECO:0000256" key="5">
    <source>
        <dbReference type="RuleBase" id="RU003919"/>
    </source>
</evidence>
<dbReference type="SUPFAM" id="SSF47060">
    <property type="entry name" value="S15/NS1 RNA-binding domain"/>
    <property type="match status" value="1"/>
</dbReference>
<dbReference type="InterPro" id="IPR005290">
    <property type="entry name" value="Ribosomal_uS15_bac-type"/>
</dbReference>
<comment type="subunit">
    <text evidence="3 4">Part of the 30S ribosomal subunit. Forms a bridge to the 50S subunit in the 70S ribosome, contacting the 23S rRNA.</text>
</comment>
<dbReference type="SMART" id="SM01387">
    <property type="entry name" value="Ribosomal_S15"/>
    <property type="match status" value="1"/>
</dbReference>
<keyword evidence="2 4" id="KW-0687">Ribonucleoprotein</keyword>
<dbReference type="Proteomes" id="UP000320359">
    <property type="component" value="Unassembled WGS sequence"/>
</dbReference>
<organism evidence="7 8">
    <name type="scientific">Aliidiomarina halalkaliphila</name>
    <dbReference type="NCBI Taxonomy" id="2593535"/>
    <lineage>
        <taxon>Bacteria</taxon>
        <taxon>Pseudomonadati</taxon>
        <taxon>Pseudomonadota</taxon>
        <taxon>Gammaproteobacteria</taxon>
        <taxon>Alteromonadales</taxon>
        <taxon>Idiomarinaceae</taxon>
        <taxon>Aliidiomarina</taxon>
    </lineage>
</organism>
<reference evidence="7 8" key="1">
    <citation type="submission" date="2019-07" db="EMBL/GenBank/DDBJ databases">
        <authorList>
            <person name="Yang M."/>
            <person name="Zhao D."/>
            <person name="Xiang H."/>
        </authorList>
    </citation>
    <scope>NUCLEOTIDE SEQUENCE [LARGE SCALE GENOMIC DNA]</scope>
    <source>
        <strain evidence="7 8">IM1326</strain>
    </source>
</reference>
<evidence type="ECO:0000313" key="8">
    <source>
        <dbReference type="Proteomes" id="UP000320359"/>
    </source>
</evidence>
<evidence type="ECO:0000256" key="2">
    <source>
        <dbReference type="ARBA" id="ARBA00023274"/>
    </source>
</evidence>
<keyword evidence="1 4" id="KW-0689">Ribosomal protein</keyword>
<dbReference type="InterPro" id="IPR000589">
    <property type="entry name" value="Ribosomal_uS15"/>
</dbReference>
<protein>
    <recommendedName>
        <fullName evidence="4">Small ribosomal subunit protein uS15</fullName>
    </recommendedName>
</protein>
<dbReference type="GO" id="GO:0003735">
    <property type="term" value="F:structural constituent of ribosome"/>
    <property type="evidence" value="ECO:0007669"/>
    <property type="project" value="InterPro"/>
</dbReference>
<accession>A0A552X2Z1</accession>
<dbReference type="PANTHER" id="PTHR23321:SF26">
    <property type="entry name" value="SMALL RIBOSOMAL SUBUNIT PROTEIN US15M"/>
    <property type="match status" value="1"/>
</dbReference>
<proteinExistence type="inferred from homology"/>
<dbReference type="FunFam" id="1.10.287.10:FF:000002">
    <property type="entry name" value="30S ribosomal protein S15"/>
    <property type="match status" value="1"/>
</dbReference>
<dbReference type="Pfam" id="PF00312">
    <property type="entry name" value="Ribosomal_S15"/>
    <property type="match status" value="1"/>
</dbReference>
<dbReference type="GO" id="GO:0022627">
    <property type="term" value="C:cytosolic small ribosomal subunit"/>
    <property type="evidence" value="ECO:0007669"/>
    <property type="project" value="TreeGrafter"/>
</dbReference>
<comment type="similarity">
    <text evidence="4 5">Belongs to the universal ribosomal protein uS15 family.</text>
</comment>
<evidence type="ECO:0000313" key="7">
    <source>
        <dbReference type="EMBL" id="TRW49401.1"/>
    </source>
</evidence>
<dbReference type="RefSeq" id="WP_143233823.1">
    <property type="nucleotide sequence ID" value="NZ_VJWL01000001.1"/>
</dbReference>
<dbReference type="Gene3D" id="1.10.287.10">
    <property type="entry name" value="S15/NS1, RNA-binding"/>
    <property type="match status" value="1"/>
</dbReference>
<evidence type="ECO:0000256" key="1">
    <source>
        <dbReference type="ARBA" id="ARBA00022980"/>
    </source>
</evidence>
<keyword evidence="4 6" id="KW-0699">rRNA-binding</keyword>
<keyword evidence="4 6" id="KW-0694">RNA-binding</keyword>
<dbReference type="InterPro" id="IPR009068">
    <property type="entry name" value="uS15_NS1_RNA-bd_sf"/>
</dbReference>
<evidence type="ECO:0000256" key="4">
    <source>
        <dbReference type="HAMAP-Rule" id="MF_01343"/>
    </source>
</evidence>
<dbReference type="CDD" id="cd00353">
    <property type="entry name" value="Ribosomal_S15p_S13e"/>
    <property type="match status" value="1"/>
</dbReference>
<dbReference type="PROSITE" id="PS00362">
    <property type="entry name" value="RIBOSOMAL_S15"/>
    <property type="match status" value="1"/>
</dbReference>
<dbReference type="GO" id="GO:0006412">
    <property type="term" value="P:translation"/>
    <property type="evidence" value="ECO:0007669"/>
    <property type="project" value="UniProtKB-UniRule"/>
</dbReference>
<evidence type="ECO:0000256" key="3">
    <source>
        <dbReference type="ARBA" id="ARBA00064542"/>
    </source>
</evidence>
<dbReference type="NCBIfam" id="TIGR00952">
    <property type="entry name" value="S15_bact"/>
    <property type="match status" value="1"/>
</dbReference>
<sequence length="89" mass="10379">MSLTAAHKAQIVSDFARGEGDTGSPEVQVALLTAQINHLQGHFKEHKHDHHSRRGLLRMVSQRRKLLDYLKRKDEARYVDLIQRLELRR</sequence>
<dbReference type="OrthoDB" id="9799262at2"/>
<dbReference type="GO" id="GO:0019843">
    <property type="term" value="F:rRNA binding"/>
    <property type="evidence" value="ECO:0007669"/>
    <property type="project" value="UniProtKB-UniRule"/>
</dbReference>
<comment type="function">
    <text evidence="4 6">One of the primary rRNA binding proteins, it binds directly to 16S rRNA where it helps nucleate assembly of the platform of the 30S subunit by binding and bridging several RNA helices of the 16S rRNA.</text>
</comment>
<dbReference type="EMBL" id="VJWL01000001">
    <property type="protein sequence ID" value="TRW49401.1"/>
    <property type="molecule type" value="Genomic_DNA"/>
</dbReference>
<evidence type="ECO:0000256" key="6">
    <source>
        <dbReference type="RuleBase" id="RU004524"/>
    </source>
</evidence>
<dbReference type="PANTHER" id="PTHR23321">
    <property type="entry name" value="RIBOSOMAL PROTEIN S15, BACTERIAL AND ORGANELLAR"/>
    <property type="match status" value="1"/>
</dbReference>
<gene>
    <name evidence="4 7" type="primary">rpsO</name>
    <name evidence="7" type="ORF">FM042_00580</name>
</gene>
<keyword evidence="8" id="KW-1185">Reference proteome</keyword>
<dbReference type="HAMAP" id="MF_01343_B">
    <property type="entry name" value="Ribosomal_uS15_B"/>
    <property type="match status" value="1"/>
</dbReference>
<name>A0A552X2Z1_9GAMM</name>
<dbReference type="AlphaFoldDB" id="A0A552X2Z1"/>
<comment type="caution">
    <text evidence="7">The sequence shown here is derived from an EMBL/GenBank/DDBJ whole genome shotgun (WGS) entry which is preliminary data.</text>
</comment>
<comment type="function">
    <text evidence="4">Forms an intersubunit bridge (bridge B4) with the 23S rRNA of the 50S subunit in the ribosome.</text>
</comment>